<dbReference type="Pfam" id="PF00078">
    <property type="entry name" value="RVT_1"/>
    <property type="match status" value="1"/>
</dbReference>
<name>A0ABR1EKY7_NECAM</name>
<dbReference type="SUPFAM" id="SSF56672">
    <property type="entry name" value="DNA/RNA polymerases"/>
    <property type="match status" value="1"/>
</dbReference>
<dbReference type="Proteomes" id="UP001303046">
    <property type="component" value="Unassembled WGS sequence"/>
</dbReference>
<accession>A0ABR1EKY7</accession>
<dbReference type="PANTHER" id="PTHR47027">
    <property type="entry name" value="REVERSE TRANSCRIPTASE DOMAIN-CONTAINING PROTEIN"/>
    <property type="match status" value="1"/>
</dbReference>
<dbReference type="PANTHER" id="PTHR47027:SF20">
    <property type="entry name" value="REVERSE TRANSCRIPTASE-LIKE PROTEIN WITH RNA-DIRECTED DNA POLYMERASE DOMAIN"/>
    <property type="match status" value="1"/>
</dbReference>
<evidence type="ECO:0000313" key="2">
    <source>
        <dbReference type="EMBL" id="KAK6763347.1"/>
    </source>
</evidence>
<dbReference type="PROSITE" id="PS50878">
    <property type="entry name" value="RT_POL"/>
    <property type="match status" value="1"/>
</dbReference>
<keyword evidence="3" id="KW-1185">Reference proteome</keyword>
<organism evidence="2 3">
    <name type="scientific">Necator americanus</name>
    <name type="common">Human hookworm</name>
    <dbReference type="NCBI Taxonomy" id="51031"/>
    <lineage>
        <taxon>Eukaryota</taxon>
        <taxon>Metazoa</taxon>
        <taxon>Ecdysozoa</taxon>
        <taxon>Nematoda</taxon>
        <taxon>Chromadorea</taxon>
        <taxon>Rhabditida</taxon>
        <taxon>Rhabditina</taxon>
        <taxon>Rhabditomorpha</taxon>
        <taxon>Strongyloidea</taxon>
        <taxon>Ancylostomatidae</taxon>
        <taxon>Bunostominae</taxon>
        <taxon>Necator</taxon>
    </lineage>
</organism>
<sequence>MPLCLSLIGLKKAFDTVETEAVIQASDNLGVLTPYIKILRNLYSNFTTKISPFHNDVIIDVKRGVRQDDTISLNISSATLENGMRGLERGNMRLKFDGRHLHHLRFSDDIVLITTTSINQAERMLAKFDETCKKIGFRLNLDKTMFMKNGWVSDAPLTLNGANISECYSYVEQPAPCSPIQHHHSFCLDLRFRNMGVPQAGRKCDQRHRMRN</sequence>
<reference evidence="2 3" key="1">
    <citation type="submission" date="2023-08" db="EMBL/GenBank/DDBJ databases">
        <title>A Necator americanus chromosomal reference genome.</title>
        <authorList>
            <person name="Ilik V."/>
            <person name="Petrzelkova K.J."/>
            <person name="Pardy F."/>
            <person name="Fuh T."/>
            <person name="Niatou-Singa F.S."/>
            <person name="Gouil Q."/>
            <person name="Baker L."/>
            <person name="Ritchie M.E."/>
            <person name="Jex A.R."/>
            <person name="Gazzola D."/>
            <person name="Li H."/>
            <person name="Toshio Fujiwara R."/>
            <person name="Zhan B."/>
            <person name="Aroian R.V."/>
            <person name="Pafco B."/>
            <person name="Schwarz E.M."/>
        </authorList>
    </citation>
    <scope>NUCLEOTIDE SEQUENCE [LARGE SCALE GENOMIC DNA]</scope>
    <source>
        <strain evidence="2 3">Aroian</strain>
        <tissue evidence="2">Whole animal</tissue>
    </source>
</reference>
<evidence type="ECO:0000313" key="3">
    <source>
        <dbReference type="Proteomes" id="UP001303046"/>
    </source>
</evidence>
<gene>
    <name evidence="2" type="primary">Necator_chrX.g24048</name>
    <name evidence="2" type="ORF">RB195_023883</name>
</gene>
<feature type="domain" description="Reverse transcriptase" evidence="1">
    <location>
        <begin position="1"/>
        <end position="164"/>
    </location>
</feature>
<dbReference type="InterPro" id="IPR043502">
    <property type="entry name" value="DNA/RNA_pol_sf"/>
</dbReference>
<evidence type="ECO:0000259" key="1">
    <source>
        <dbReference type="PROSITE" id="PS50878"/>
    </source>
</evidence>
<dbReference type="InterPro" id="IPR000477">
    <property type="entry name" value="RT_dom"/>
</dbReference>
<comment type="caution">
    <text evidence="2">The sequence shown here is derived from an EMBL/GenBank/DDBJ whole genome shotgun (WGS) entry which is preliminary data.</text>
</comment>
<dbReference type="EMBL" id="JAVFWL010000006">
    <property type="protein sequence ID" value="KAK6763347.1"/>
    <property type="molecule type" value="Genomic_DNA"/>
</dbReference>
<protein>
    <recommendedName>
        <fullName evidence="1">Reverse transcriptase domain-containing protein</fullName>
    </recommendedName>
</protein>
<proteinExistence type="predicted"/>